<dbReference type="PANTHER" id="PTHR21349:SF0">
    <property type="entry name" value="LARGE RIBOSOMAL SUBUNIT PROTEIN BL21M"/>
    <property type="match status" value="1"/>
</dbReference>
<keyword evidence="8" id="KW-1185">Reference proteome</keyword>
<dbReference type="GO" id="GO:1990904">
    <property type="term" value="C:ribonucleoprotein complex"/>
    <property type="evidence" value="ECO:0007669"/>
    <property type="project" value="UniProtKB-KW"/>
</dbReference>
<dbReference type="HAMAP" id="MF_01363">
    <property type="entry name" value="Ribosomal_bL21"/>
    <property type="match status" value="1"/>
</dbReference>
<dbReference type="GO" id="GO:0003735">
    <property type="term" value="F:structural constituent of ribosome"/>
    <property type="evidence" value="ECO:0000318"/>
    <property type="project" value="GO_Central"/>
</dbReference>
<evidence type="ECO:0000256" key="5">
    <source>
        <dbReference type="ARBA" id="ARBA00023274"/>
    </source>
</evidence>
<evidence type="ECO:0000256" key="2">
    <source>
        <dbReference type="ARBA" id="ARBA00022730"/>
    </source>
</evidence>
<feature type="compositionally biased region" description="Acidic residues" evidence="7">
    <location>
        <begin position="85"/>
        <end position="118"/>
    </location>
</feature>
<dbReference type="SUPFAM" id="SSF141091">
    <property type="entry name" value="L21p-like"/>
    <property type="match status" value="1"/>
</dbReference>
<evidence type="ECO:0000256" key="1">
    <source>
        <dbReference type="ARBA" id="ARBA00008563"/>
    </source>
</evidence>
<dbReference type="InterPro" id="IPR028909">
    <property type="entry name" value="bL21-like"/>
</dbReference>
<dbReference type="GO" id="GO:0005840">
    <property type="term" value="C:ribosome"/>
    <property type="evidence" value="ECO:0007669"/>
    <property type="project" value="UniProtKB-KW"/>
</dbReference>
<evidence type="ECO:0000256" key="3">
    <source>
        <dbReference type="ARBA" id="ARBA00022884"/>
    </source>
</evidence>
<dbReference type="OMA" id="LEPSWFT"/>
<proteinExistence type="inferred from homology"/>
<dbReference type="PROSITE" id="PS01169">
    <property type="entry name" value="RIBOSOMAL_L21"/>
    <property type="match status" value="1"/>
</dbReference>
<keyword evidence="3" id="KW-0694">RNA-binding</keyword>
<feature type="region of interest" description="Disordered" evidence="7">
    <location>
        <begin position="65"/>
        <end position="127"/>
    </location>
</feature>
<dbReference type="AlphaFoldDB" id="A0A1U8B841"/>
<dbReference type="GO" id="GO:0005737">
    <property type="term" value="C:cytoplasm"/>
    <property type="evidence" value="ECO:0007669"/>
    <property type="project" value="UniProtKB-ARBA"/>
</dbReference>
<evidence type="ECO:0000313" key="8">
    <source>
        <dbReference type="Proteomes" id="UP000189703"/>
    </source>
</evidence>
<reference evidence="9" key="1">
    <citation type="submission" date="2025-08" db="UniProtKB">
        <authorList>
            <consortium name="RefSeq"/>
        </authorList>
    </citation>
    <scope>IDENTIFICATION</scope>
</reference>
<dbReference type="Pfam" id="PF00829">
    <property type="entry name" value="Ribosomal_L21p"/>
    <property type="match status" value="1"/>
</dbReference>
<keyword evidence="2" id="KW-0699">rRNA-binding</keyword>
<sequence length="289" mass="32297">MASRRCLNALTHQLRSLASLNSSFQSVRALHQLRTLVASDPLLLENPTSITYRIGHTFESTSCIQSQTVRPYSSGRRNSSKPQNDDDDNEADEDDDIDEDEDENENEEEMGESSDGDGEGDHIPVSNCVSNRSYSLEETEKEADAIGYKVVGPLGPSERPFKPWEPVFAVVQIGSHQFKVSSGDCIYTERLKFCEVNDKLILNRVLMLGSKTQTIIGRPTLSDAAVHAVVEEHALDAKVIIFKKKRRKNYRRTKGHRQELTKLRITDIQGIEKPEMAAAKKPEKVAVAA</sequence>
<dbReference type="FunCoup" id="A0A1U8B841">
    <property type="interactions" value="2295"/>
</dbReference>
<name>A0A1U8B841_NELNU</name>
<dbReference type="KEGG" id="nnu:104608225"/>
<feature type="compositionally biased region" description="Polar residues" evidence="7">
    <location>
        <begin position="65"/>
        <end position="82"/>
    </location>
</feature>
<gene>
    <name evidence="9" type="primary">LOC104608225</name>
</gene>
<evidence type="ECO:0000256" key="7">
    <source>
        <dbReference type="SAM" id="MobiDB-lite"/>
    </source>
</evidence>
<evidence type="ECO:0000256" key="6">
    <source>
        <dbReference type="ARBA" id="ARBA00044129"/>
    </source>
</evidence>
<evidence type="ECO:0000313" key="9">
    <source>
        <dbReference type="RefSeq" id="XP_010272452.1"/>
    </source>
</evidence>
<dbReference type="RefSeq" id="XP_010272452.1">
    <property type="nucleotide sequence ID" value="XM_010274150.2"/>
</dbReference>
<keyword evidence="5" id="KW-0687">Ribonucleoprotein</keyword>
<organism evidence="8 9">
    <name type="scientific">Nelumbo nucifera</name>
    <name type="common">Sacred lotus</name>
    <dbReference type="NCBI Taxonomy" id="4432"/>
    <lineage>
        <taxon>Eukaryota</taxon>
        <taxon>Viridiplantae</taxon>
        <taxon>Streptophyta</taxon>
        <taxon>Embryophyta</taxon>
        <taxon>Tracheophyta</taxon>
        <taxon>Spermatophyta</taxon>
        <taxon>Magnoliopsida</taxon>
        <taxon>Proteales</taxon>
        <taxon>Nelumbonaceae</taxon>
        <taxon>Nelumbo</taxon>
    </lineage>
</organism>
<dbReference type="Proteomes" id="UP000189703">
    <property type="component" value="Unplaced"/>
</dbReference>
<dbReference type="GeneID" id="104608225"/>
<accession>A0A1U8B841</accession>
<keyword evidence="4 9" id="KW-0689">Ribosomal protein</keyword>
<dbReference type="NCBIfam" id="TIGR00061">
    <property type="entry name" value="L21"/>
    <property type="match status" value="1"/>
</dbReference>
<evidence type="ECO:0000256" key="4">
    <source>
        <dbReference type="ARBA" id="ARBA00022980"/>
    </source>
</evidence>
<dbReference type="eggNOG" id="KOG1686">
    <property type="taxonomic scope" value="Eukaryota"/>
</dbReference>
<dbReference type="GO" id="GO:0006412">
    <property type="term" value="P:translation"/>
    <property type="evidence" value="ECO:0007669"/>
    <property type="project" value="InterPro"/>
</dbReference>
<dbReference type="STRING" id="4432.A0A1U8B841"/>
<dbReference type="InterPro" id="IPR001787">
    <property type="entry name" value="Ribosomal_bL21"/>
</dbReference>
<dbReference type="InterPro" id="IPR036164">
    <property type="entry name" value="bL21-like_sf"/>
</dbReference>
<dbReference type="InterPro" id="IPR018258">
    <property type="entry name" value="Ribosomal_bL21_CS"/>
</dbReference>
<dbReference type="OrthoDB" id="5994at2759"/>
<dbReference type="PANTHER" id="PTHR21349">
    <property type="entry name" value="50S RIBOSOMAL PROTEIN L21"/>
    <property type="match status" value="1"/>
</dbReference>
<dbReference type="GO" id="GO:0019843">
    <property type="term" value="F:rRNA binding"/>
    <property type="evidence" value="ECO:0007669"/>
    <property type="project" value="UniProtKB-KW"/>
</dbReference>
<protein>
    <recommendedName>
        <fullName evidence="6">Large ribosomal subunit protein bL21m</fullName>
    </recommendedName>
</protein>
<comment type="similarity">
    <text evidence="1">Belongs to the bacterial ribosomal protein bL21 family.</text>
</comment>